<feature type="region of interest" description="Disordered" evidence="2">
    <location>
        <begin position="770"/>
        <end position="797"/>
    </location>
</feature>
<dbReference type="Proteomes" id="UP000694523">
    <property type="component" value="Unplaced"/>
</dbReference>
<feature type="domain" description="C2" evidence="3">
    <location>
        <begin position="1"/>
        <end position="91"/>
    </location>
</feature>
<feature type="region of interest" description="Disordered" evidence="2">
    <location>
        <begin position="355"/>
        <end position="374"/>
    </location>
</feature>
<dbReference type="GO" id="GO:0005813">
    <property type="term" value="C:centrosome"/>
    <property type="evidence" value="ECO:0007669"/>
    <property type="project" value="TreeGrafter"/>
</dbReference>
<dbReference type="GO" id="GO:0022027">
    <property type="term" value="P:interkinetic nuclear migration"/>
    <property type="evidence" value="ECO:0007669"/>
    <property type="project" value="TreeGrafter"/>
</dbReference>
<feature type="region of interest" description="Disordered" evidence="2">
    <location>
        <begin position="116"/>
        <end position="142"/>
    </location>
</feature>
<protein>
    <submittedName>
        <fullName evidence="4">Centrosomal protein 120</fullName>
    </submittedName>
</protein>
<feature type="compositionally biased region" description="Basic and acidic residues" evidence="2">
    <location>
        <begin position="116"/>
        <end position="129"/>
    </location>
</feature>
<dbReference type="PANTHER" id="PTHR21574">
    <property type="entry name" value="CENTROSOMAL PROTEIN OF 120 KDA"/>
    <property type="match status" value="1"/>
</dbReference>
<evidence type="ECO:0000313" key="5">
    <source>
        <dbReference type="Proteomes" id="UP000694523"/>
    </source>
</evidence>
<feature type="coiled-coil region" evidence="1">
    <location>
        <begin position="621"/>
        <end position="655"/>
    </location>
</feature>
<dbReference type="InterPro" id="IPR035892">
    <property type="entry name" value="C2_domain_sf"/>
</dbReference>
<reference evidence="4" key="1">
    <citation type="submission" date="2025-08" db="UniProtKB">
        <authorList>
            <consortium name="Ensembl"/>
        </authorList>
    </citation>
    <scope>IDENTIFICATION</scope>
</reference>
<dbReference type="PROSITE" id="PS50004">
    <property type="entry name" value="C2"/>
    <property type="match status" value="1"/>
</dbReference>
<dbReference type="InterPro" id="IPR039893">
    <property type="entry name" value="CEP120-like"/>
</dbReference>
<evidence type="ECO:0000259" key="3">
    <source>
        <dbReference type="PROSITE" id="PS50004"/>
    </source>
</evidence>
<organism evidence="4 5">
    <name type="scientific">Neogobius melanostomus</name>
    <name type="common">round goby</name>
    <dbReference type="NCBI Taxonomy" id="47308"/>
    <lineage>
        <taxon>Eukaryota</taxon>
        <taxon>Metazoa</taxon>
        <taxon>Chordata</taxon>
        <taxon>Craniata</taxon>
        <taxon>Vertebrata</taxon>
        <taxon>Euteleostomi</taxon>
        <taxon>Actinopterygii</taxon>
        <taxon>Neopterygii</taxon>
        <taxon>Teleostei</taxon>
        <taxon>Neoteleostei</taxon>
        <taxon>Acanthomorphata</taxon>
        <taxon>Gobiaria</taxon>
        <taxon>Gobiiformes</taxon>
        <taxon>Gobioidei</taxon>
        <taxon>Gobiidae</taxon>
        <taxon>Benthophilinae</taxon>
        <taxon>Neogobiini</taxon>
        <taxon>Neogobius</taxon>
    </lineage>
</organism>
<dbReference type="Pfam" id="PF12416">
    <property type="entry name" value="DUF3668"/>
    <property type="match status" value="1"/>
</dbReference>
<evidence type="ECO:0000313" key="4">
    <source>
        <dbReference type="Ensembl" id="ENSNMLP00000007599.1"/>
    </source>
</evidence>
<evidence type="ECO:0000256" key="2">
    <source>
        <dbReference type="SAM" id="MobiDB-lite"/>
    </source>
</evidence>
<accession>A0A8C6SJJ0</accession>
<sequence length="842" mass="96023">SSSRLSLIVQASFDGETLCADPVDHREQPLFSTELAWELNRRTLHQHRLQRTPIKLQCFAVDSLSNKRENVGYIVLDLRSVQEVKQEPRWYPLLSSKYTKQKPALLLALQLETDSKPSESRATEPDAFRAKKAPPRTAPPALELLPDRLQPTLVPDKGFHQLGPEDLCSEMFVLSVTVAFATKLQQLIPCDQRLAEEGSDFFFYYSLLGNDITSEPFHSLLTPVFEPERASVRIRSNKQVLQRYLSHENSLQIYLCCGSLSLGSADVSLSPLCAPSVDLDSKAATVEGAFVLKPPKKAASSVPEAPVVPLVPAAVELPSGADHGPSSPLLSPIPRAHPGPIVHTESEADSLMEELQHKGTSPHKRGEPAPQPGPRCYTQVTLNYHSVHSHRSVMYLWFVFVRYQYVFFGSAAPVMTNPAVELHRHSEIKLPQSYCAFDFAALPQQLHHTFHRVPLLVELWHRPLSSRDELIGRASLQLSHLLRSPRVKVQRSSGEQSWRQTLQERVPFVRVDRPSETVAELSFTAALDDLGLVKATEVVVSVSTLVRLDVQWSLFPPLLLPCPSPGAPRDTAEYRAALELELWKEEQEDLFDHQLRQKEQSHMQALAEEWRRRDQEREALLRKKELEYSALEEQLQKTLSDLEKREKRLAEAELQVCDGDARYKALEKEFMIYREQQNLRPEFRLQSDINLLTLEKVELERKLESTTKSKLHYKQQWGRALKELARFKQKEQENAMVRLKKQQQELEALRLKYLSSEERQELQEIRNQLNRLKDDRLGPSPSAPDPAPPADDADHLTDHMTDHLTRLLEERDTLLRTGVYTHDDRIISELNRQIQGAMATAR</sequence>
<reference evidence="4" key="2">
    <citation type="submission" date="2025-09" db="UniProtKB">
        <authorList>
            <consortium name="Ensembl"/>
        </authorList>
    </citation>
    <scope>IDENTIFICATION</scope>
</reference>
<dbReference type="InterPro" id="IPR000008">
    <property type="entry name" value="C2_dom"/>
</dbReference>
<keyword evidence="5" id="KW-1185">Reference proteome</keyword>
<dbReference type="Gene3D" id="2.60.40.150">
    <property type="entry name" value="C2 domain"/>
    <property type="match status" value="1"/>
</dbReference>
<dbReference type="AlphaFoldDB" id="A0A8C6SJJ0"/>
<dbReference type="GO" id="GO:1903724">
    <property type="term" value="P:positive regulation of centriole elongation"/>
    <property type="evidence" value="ECO:0007669"/>
    <property type="project" value="TreeGrafter"/>
</dbReference>
<proteinExistence type="predicted"/>
<keyword evidence="1" id="KW-0175">Coiled coil</keyword>
<name>A0A8C6SJJ0_9GOBI</name>
<dbReference type="Pfam" id="PF00168">
    <property type="entry name" value="C2"/>
    <property type="match status" value="1"/>
</dbReference>
<dbReference type="Ensembl" id="ENSNMLT00000008659.1">
    <property type="protein sequence ID" value="ENSNMLP00000007599.1"/>
    <property type="gene ID" value="ENSNMLG00000005453.1"/>
</dbReference>
<dbReference type="InterPro" id="IPR022136">
    <property type="entry name" value="DUF3668"/>
</dbReference>
<evidence type="ECO:0000256" key="1">
    <source>
        <dbReference type="SAM" id="Coils"/>
    </source>
</evidence>
<dbReference type="PANTHER" id="PTHR21574:SF0">
    <property type="entry name" value="CENTROSOMAL PROTEIN OF 120 KDA"/>
    <property type="match status" value="1"/>
</dbReference>
<feature type="region of interest" description="Disordered" evidence="2">
    <location>
        <begin position="321"/>
        <end position="342"/>
    </location>
</feature>